<evidence type="ECO:0000313" key="2">
    <source>
        <dbReference type="EMBL" id="MBH9551229.1"/>
    </source>
</evidence>
<feature type="transmembrane region" description="Helical" evidence="1">
    <location>
        <begin position="30"/>
        <end position="52"/>
    </location>
</feature>
<dbReference type="AlphaFoldDB" id="A0A931ISB7"/>
<dbReference type="EMBL" id="JAEDAL010000001">
    <property type="protein sequence ID" value="MBH9551229.1"/>
    <property type="molecule type" value="Genomic_DNA"/>
</dbReference>
<sequence length="137" mass="14596">MAVRLAYAGLTPFVLGALLAWLLPPGPDEHTFAMLGLSAYAGVVLAFLGAVYWGQALAARSAQAFPYVWAVVPAILGATVQLMPPYAGLVLQGLGLIGCYVVDRQHYPRWGAQAWLTLRFRCTLIASLCCFLAAAAN</sequence>
<comment type="caution">
    <text evidence="2">The sequence shown here is derived from an EMBL/GenBank/DDBJ whole genome shotgun (WGS) entry which is preliminary data.</text>
</comment>
<keyword evidence="1" id="KW-1133">Transmembrane helix</keyword>
<dbReference type="InterPro" id="IPR021836">
    <property type="entry name" value="DUF3429"/>
</dbReference>
<feature type="transmembrane region" description="Helical" evidence="1">
    <location>
        <begin position="5"/>
        <end position="24"/>
    </location>
</feature>
<name>A0A931ISB7_9BURK</name>
<gene>
    <name evidence="2" type="ORF">I7X43_00085</name>
</gene>
<reference evidence="2" key="1">
    <citation type="submission" date="2020-12" db="EMBL/GenBank/DDBJ databases">
        <title>The genome sequence of Inhella sp. 4Y17.</title>
        <authorList>
            <person name="Liu Y."/>
        </authorList>
    </citation>
    <scope>NUCLEOTIDE SEQUENCE</scope>
    <source>
        <strain evidence="2">4Y10</strain>
    </source>
</reference>
<protein>
    <submittedName>
        <fullName evidence="2">DUF3429 domain-containing protein</fullName>
    </submittedName>
</protein>
<dbReference type="Proteomes" id="UP000620139">
    <property type="component" value="Unassembled WGS sequence"/>
</dbReference>
<organism evidence="2 3">
    <name type="scientific">Inhella gelatinilytica</name>
    <dbReference type="NCBI Taxonomy" id="2795030"/>
    <lineage>
        <taxon>Bacteria</taxon>
        <taxon>Pseudomonadati</taxon>
        <taxon>Pseudomonadota</taxon>
        <taxon>Betaproteobacteria</taxon>
        <taxon>Burkholderiales</taxon>
        <taxon>Sphaerotilaceae</taxon>
        <taxon>Inhella</taxon>
    </lineage>
</organism>
<feature type="transmembrane region" description="Helical" evidence="1">
    <location>
        <begin position="64"/>
        <end position="80"/>
    </location>
</feature>
<keyword evidence="3" id="KW-1185">Reference proteome</keyword>
<evidence type="ECO:0000256" key="1">
    <source>
        <dbReference type="SAM" id="Phobius"/>
    </source>
</evidence>
<keyword evidence="1" id="KW-0812">Transmembrane</keyword>
<keyword evidence="1" id="KW-0472">Membrane</keyword>
<dbReference type="Pfam" id="PF11911">
    <property type="entry name" value="DUF3429"/>
    <property type="match status" value="1"/>
</dbReference>
<proteinExistence type="predicted"/>
<accession>A0A931ISB7</accession>
<evidence type="ECO:0000313" key="3">
    <source>
        <dbReference type="Proteomes" id="UP000620139"/>
    </source>
</evidence>